<accession>A0A5F2EQJ8</accession>
<dbReference type="Proteomes" id="UP000244384">
    <property type="component" value="Chromosome"/>
</dbReference>
<evidence type="ECO:0000313" key="6">
    <source>
        <dbReference type="EMBL" id="AWB91002.1"/>
    </source>
</evidence>
<comment type="subcellular location">
    <subcellularLocation>
        <location evidence="1">Cell membrane</location>
        <topology evidence="1">Multi-pass membrane protein</topology>
    </subcellularLocation>
</comment>
<dbReference type="AlphaFoldDB" id="A0A2S0WI87"/>
<evidence type="ECO:0000256" key="1">
    <source>
        <dbReference type="ARBA" id="ARBA00004651"/>
    </source>
</evidence>
<dbReference type="GO" id="GO:0005886">
    <property type="term" value="C:plasma membrane"/>
    <property type="evidence" value="ECO:0007669"/>
    <property type="project" value="UniProtKB-SubCell"/>
</dbReference>
<dbReference type="EMBL" id="CP026952">
    <property type="protein sequence ID" value="AWB91002.1"/>
    <property type="molecule type" value="Genomic_DNA"/>
</dbReference>
<evidence type="ECO:0000256" key="2">
    <source>
        <dbReference type="ARBA" id="ARBA00022475"/>
    </source>
</evidence>
<evidence type="ECO:0000256" key="4">
    <source>
        <dbReference type="ARBA" id="ARBA00022989"/>
    </source>
</evidence>
<accession>A0A2S0WI87</accession>
<dbReference type="PANTHER" id="PTHR35007">
    <property type="entry name" value="INTEGRAL MEMBRANE PROTEIN-RELATED"/>
    <property type="match status" value="1"/>
</dbReference>
<dbReference type="PANTHER" id="PTHR35007:SF3">
    <property type="entry name" value="POSSIBLE CONSERVED ALANINE RICH MEMBRANE PROTEIN"/>
    <property type="match status" value="1"/>
</dbReference>
<sequence>MRPRVPGHRLGGAHRGRHGAHVVTAALLVAAAVWCLVPVPPTRRARQVLGAGGPSRTVDLRLVAAAMAPLGAVLLLGVPIGLLVGAALAPVVHRAVGRLESASARARAAAIEAALPAALDLMVAALEVGRPPVSAFALVAEATAPPLGPELGAIAGRLAIAADSDSVWRSVAGDPVLASVGRAFRRAEASGMPVAGIVATVATEMRRERAARLREHSRKVAVRTAAPLGACFLPAFFLIGIVPTVLASFQSFRW</sequence>
<evidence type="ECO:0000313" key="7">
    <source>
        <dbReference type="Proteomes" id="UP000244384"/>
    </source>
</evidence>
<evidence type="ECO:0000256" key="3">
    <source>
        <dbReference type="ARBA" id="ARBA00022692"/>
    </source>
</evidence>
<keyword evidence="2" id="KW-1003">Cell membrane</keyword>
<organism evidence="6 7">
    <name type="scientific">Aeromicrobium chenweiae</name>
    <dbReference type="NCBI Taxonomy" id="2079793"/>
    <lineage>
        <taxon>Bacteria</taxon>
        <taxon>Bacillati</taxon>
        <taxon>Actinomycetota</taxon>
        <taxon>Actinomycetes</taxon>
        <taxon>Propionibacteriales</taxon>
        <taxon>Nocardioidaceae</taxon>
        <taxon>Aeromicrobium</taxon>
    </lineage>
</organism>
<keyword evidence="3" id="KW-0812">Transmembrane</keyword>
<keyword evidence="4" id="KW-1133">Transmembrane helix</keyword>
<dbReference type="InterPro" id="IPR018076">
    <property type="entry name" value="T2SS_GspF_dom"/>
</dbReference>
<keyword evidence="7" id="KW-1185">Reference proteome</keyword>
<reference evidence="7" key="1">
    <citation type="submission" date="2018-01" db="EMBL/GenBank/DDBJ databases">
        <authorList>
            <person name="Li J."/>
        </authorList>
    </citation>
    <scope>NUCLEOTIDE SEQUENCE [LARGE SCALE GENOMIC DNA]</scope>
    <source>
        <strain evidence="7">592</strain>
    </source>
</reference>
<dbReference type="KEGG" id="aez:C3E78_01515"/>
<dbReference type="Pfam" id="PF00482">
    <property type="entry name" value="T2SSF"/>
    <property type="match status" value="1"/>
</dbReference>
<keyword evidence="5" id="KW-0472">Membrane</keyword>
<gene>
    <name evidence="6" type="ORF">C3E78_01515</name>
</gene>
<protein>
    <submittedName>
        <fullName evidence="6">Uncharacterized protein</fullName>
    </submittedName>
</protein>
<proteinExistence type="predicted"/>
<evidence type="ECO:0000256" key="5">
    <source>
        <dbReference type="ARBA" id="ARBA00023136"/>
    </source>
</evidence>
<name>A0A2S0WI87_9ACTN</name>